<evidence type="ECO:0000256" key="5">
    <source>
        <dbReference type="ARBA" id="ARBA00023128"/>
    </source>
</evidence>
<dbReference type="Pfam" id="PF10236">
    <property type="entry name" value="DAP3"/>
    <property type="match status" value="1"/>
</dbReference>
<dbReference type="PANTHER" id="PTHR12810">
    <property type="entry name" value="MITOCHONDRIAL 28S RIBOSOMAL PROTEIN S29"/>
    <property type="match status" value="1"/>
</dbReference>
<protein>
    <recommendedName>
        <fullName evidence="7">Small ribosomal subunit protein mS29</fullName>
    </recommendedName>
</protein>
<dbReference type="AlphaFoldDB" id="A0A8S1FB09"/>
<dbReference type="GO" id="GO:0006915">
    <property type="term" value="P:apoptotic process"/>
    <property type="evidence" value="ECO:0007669"/>
    <property type="project" value="InterPro"/>
</dbReference>
<dbReference type="EMBL" id="CADEPM010000012">
    <property type="protein sequence ID" value="CAB3410952.1"/>
    <property type="molecule type" value="Genomic_DNA"/>
</dbReference>
<keyword evidence="9" id="KW-1185">Reference proteome</keyword>
<dbReference type="Proteomes" id="UP000494206">
    <property type="component" value="Unassembled WGS sequence"/>
</dbReference>
<evidence type="ECO:0000313" key="9">
    <source>
        <dbReference type="Proteomes" id="UP000494206"/>
    </source>
</evidence>
<comment type="subcellular location">
    <subcellularLocation>
        <location evidence="1">Mitochondrion</location>
    </subcellularLocation>
</comment>
<comment type="similarity">
    <text evidence="2">Belongs to the mitochondrion-specific ribosomal protein mS29 family.</text>
</comment>
<gene>
    <name evidence="8" type="ORF">CBOVIS_LOCUS12395</name>
</gene>
<dbReference type="PRINTS" id="PR01716">
    <property type="entry name" value="DEATHASSOCP3"/>
</dbReference>
<keyword evidence="5" id="KW-0496">Mitochondrion</keyword>
<comment type="caution">
    <text evidence="8">The sequence shown here is derived from an EMBL/GenBank/DDBJ whole genome shotgun (WGS) entry which is preliminary data.</text>
</comment>
<evidence type="ECO:0000256" key="1">
    <source>
        <dbReference type="ARBA" id="ARBA00004173"/>
    </source>
</evidence>
<keyword evidence="6" id="KW-0687">Ribonucleoprotein</keyword>
<dbReference type="SUPFAM" id="SSF52540">
    <property type="entry name" value="P-loop containing nucleoside triphosphate hydrolases"/>
    <property type="match status" value="1"/>
</dbReference>
<evidence type="ECO:0000256" key="3">
    <source>
        <dbReference type="ARBA" id="ARBA00022946"/>
    </source>
</evidence>
<reference evidence="8 9" key="1">
    <citation type="submission" date="2020-04" db="EMBL/GenBank/DDBJ databases">
        <authorList>
            <person name="Laetsch R D."/>
            <person name="Stevens L."/>
            <person name="Kumar S."/>
            <person name="Blaxter L. M."/>
        </authorList>
    </citation>
    <scope>NUCLEOTIDE SEQUENCE [LARGE SCALE GENOMIC DNA]</scope>
</reference>
<dbReference type="InterPro" id="IPR019368">
    <property type="entry name" value="Ribosomal_mS29"/>
</dbReference>
<organism evidence="8 9">
    <name type="scientific">Caenorhabditis bovis</name>
    <dbReference type="NCBI Taxonomy" id="2654633"/>
    <lineage>
        <taxon>Eukaryota</taxon>
        <taxon>Metazoa</taxon>
        <taxon>Ecdysozoa</taxon>
        <taxon>Nematoda</taxon>
        <taxon>Chromadorea</taxon>
        <taxon>Rhabditida</taxon>
        <taxon>Rhabditina</taxon>
        <taxon>Rhabditomorpha</taxon>
        <taxon>Rhabditoidea</taxon>
        <taxon>Rhabditidae</taxon>
        <taxon>Peloderinae</taxon>
        <taxon>Caenorhabditis</taxon>
    </lineage>
</organism>
<accession>A0A8S1FB09</accession>
<evidence type="ECO:0000256" key="2">
    <source>
        <dbReference type="ARBA" id="ARBA00009863"/>
    </source>
</evidence>
<dbReference type="PANTHER" id="PTHR12810:SF0">
    <property type="entry name" value="SMALL RIBOSOMAL SUBUNIT PROTEIN MS29"/>
    <property type="match status" value="1"/>
</dbReference>
<dbReference type="InterPro" id="IPR027417">
    <property type="entry name" value="P-loop_NTPase"/>
</dbReference>
<sequence>MKSSITKAIQFRAMRKIASSLRHARLMSTEATSFTLADAGTLYEIDAESSKRLNMRANLPSPMGKQLETLGELVTLVREPLLEVVSCMRVVEKTLPTLRLVLWGAFGTGKSVTLNQAVHYASANDWVVVQLRSAMLLTRQVKEIEMSSYVPGRINDPPNAVAILQAFKQQNQHIWKKLAELTTEREYEWSKSEKTGAGKPITEIVEMGISAPFLSSDCVGALFRELRRHATNDSVKVLVAIDDANSLWGKTLVKRADRTYASPGDLSLVIHFRRLLANDWTNGCALMVADKKEVADARDELTVSRHTPLELFGEEGFDFIEPFLPIEVNNYTEKEIRELYEYYVKKNWLATKNARTEKGRMELMHLSAFNPYYFERLCAFN</sequence>
<evidence type="ECO:0000256" key="7">
    <source>
        <dbReference type="ARBA" id="ARBA00035140"/>
    </source>
</evidence>
<keyword evidence="3" id="KW-0809">Transit peptide</keyword>
<dbReference type="InterPro" id="IPR008092">
    <property type="entry name" value="Ribosomal_mS29_met"/>
</dbReference>
<proteinExistence type="inferred from homology"/>
<evidence type="ECO:0000313" key="8">
    <source>
        <dbReference type="EMBL" id="CAB3410952.1"/>
    </source>
</evidence>
<dbReference type="OrthoDB" id="274828at2759"/>
<dbReference type="GO" id="GO:0003735">
    <property type="term" value="F:structural constituent of ribosome"/>
    <property type="evidence" value="ECO:0007669"/>
    <property type="project" value="TreeGrafter"/>
</dbReference>
<name>A0A8S1FB09_9PELO</name>
<keyword evidence="4" id="KW-0689">Ribosomal protein</keyword>
<dbReference type="GO" id="GO:0005763">
    <property type="term" value="C:mitochondrial small ribosomal subunit"/>
    <property type="evidence" value="ECO:0007669"/>
    <property type="project" value="TreeGrafter"/>
</dbReference>
<evidence type="ECO:0000256" key="4">
    <source>
        <dbReference type="ARBA" id="ARBA00022980"/>
    </source>
</evidence>
<evidence type="ECO:0000256" key="6">
    <source>
        <dbReference type="ARBA" id="ARBA00023274"/>
    </source>
</evidence>